<evidence type="ECO:0000313" key="1">
    <source>
        <dbReference type="EMBL" id="GCD35939.1"/>
    </source>
</evidence>
<dbReference type="Proteomes" id="UP000287830">
    <property type="component" value="Unassembled WGS sequence"/>
</dbReference>
<proteinExistence type="predicted"/>
<dbReference type="Gene3D" id="3.40.50.450">
    <property type="match status" value="1"/>
</dbReference>
<dbReference type="AlphaFoldDB" id="A0A7U9KV30"/>
<protein>
    <submittedName>
        <fullName evidence="1">Uncharacterized protein</fullName>
    </submittedName>
</protein>
<accession>A0A7U9KV30</accession>
<organism evidence="1 2">
    <name type="scientific">Streptomyces chrestomyceticus JCM 4735</name>
    <dbReference type="NCBI Taxonomy" id="1306181"/>
    <lineage>
        <taxon>Bacteria</taxon>
        <taxon>Bacillati</taxon>
        <taxon>Actinomycetota</taxon>
        <taxon>Actinomycetes</taxon>
        <taxon>Kitasatosporales</taxon>
        <taxon>Streptomycetaceae</taxon>
        <taxon>Streptomyces</taxon>
    </lineage>
</organism>
<comment type="caution">
    <text evidence="1">The sequence shown here is derived from an EMBL/GenBank/DDBJ whole genome shotgun (WGS) entry which is preliminary data.</text>
</comment>
<name>A0A7U9KV30_9ACTN</name>
<dbReference type="SUPFAM" id="SSF102405">
    <property type="entry name" value="MCP/YpsA-like"/>
    <property type="match status" value="1"/>
</dbReference>
<gene>
    <name evidence="1" type="ORF">OEIGOIKO_03690</name>
</gene>
<dbReference type="GeneID" id="95622590"/>
<dbReference type="RefSeq" id="WP_244955200.1">
    <property type="nucleotide sequence ID" value="NZ_BHZC01000001.1"/>
</dbReference>
<dbReference type="EMBL" id="BHZC01000001">
    <property type="protein sequence ID" value="GCD35939.1"/>
    <property type="molecule type" value="Genomic_DNA"/>
</dbReference>
<reference evidence="1 2" key="1">
    <citation type="submission" date="2018-11" db="EMBL/GenBank/DDBJ databases">
        <title>Whole genome sequence of Streptomyces chrestomyceticus NBRC 13444(T).</title>
        <authorList>
            <person name="Komaki H."/>
            <person name="Tamura T."/>
        </authorList>
    </citation>
    <scope>NUCLEOTIDE SEQUENCE [LARGE SCALE GENOMIC DNA]</scope>
    <source>
        <strain evidence="1 2">NBRC 13444</strain>
    </source>
</reference>
<evidence type="ECO:0000313" key="2">
    <source>
        <dbReference type="Proteomes" id="UP000287830"/>
    </source>
</evidence>
<sequence length="158" mass="16741">MRVGITGHRGLSAATEEAVRGEMQALLRQYEPAELCGVSCLADGPDAWFAEIVLLLGGRIEAVVPAEGYRSGLPDDHRATYDGLLGRAMKVHRTGARESCPEAHMAGSEILVGLVDRLLAVWDGKAARGFGGTADVVVHARRTGVPVDVIWPAGATRD</sequence>